<keyword evidence="7 11" id="KW-1133">Transmembrane helix</keyword>
<feature type="transmembrane region" description="Helical" evidence="11">
    <location>
        <begin position="293"/>
        <end position="313"/>
    </location>
</feature>
<feature type="transmembrane region" description="Helical" evidence="11">
    <location>
        <begin position="237"/>
        <end position="257"/>
    </location>
</feature>
<keyword evidence="3" id="KW-0813">Transport</keyword>
<dbReference type="Proteomes" id="UP000034076">
    <property type="component" value="Unassembled WGS sequence"/>
</dbReference>
<evidence type="ECO:0000256" key="6">
    <source>
        <dbReference type="ARBA" id="ARBA00022692"/>
    </source>
</evidence>
<gene>
    <name evidence="12" type="ORF">CHK_0094</name>
</gene>
<dbReference type="PANTHER" id="PTHR32196:SF29">
    <property type="entry name" value="AUTOINDUCER 2 IMPORT SYSTEM PERMEASE PROTEIN LSRC"/>
    <property type="match status" value="1"/>
</dbReference>
<sequence>MAQGISMPYKKGIMSRQGAENTLQIKKSGFKKCMEAREFTLAILLLVIIVLLSVTTRDFANPANVRVLLLGMSSDLIIAVPMGISLIAGNIDFSVGSTMGLASVLGGMIINATGNALVGIVAALLIGAVLGIINAVMICHLHVTPLVATLGTWMAYKGLQKVIAANAIANFPTDFFTLGRTELNLFGVSIPISIIYMLAVFVVGIFVLKKVNFFHNAYFIGSNKDSARLAGINITKFTYISYMITGILAAFAGMVLVSRLGTASQTIGSGLEFRIVVALLVGGLSMDGGEGSMIGIGMGVLLMQIISNALVLTGINPNYSEVIIGAILVLSVGIDQINKRRRAKARA</sequence>
<keyword evidence="5" id="KW-0997">Cell inner membrane</keyword>
<evidence type="ECO:0000256" key="3">
    <source>
        <dbReference type="ARBA" id="ARBA00022448"/>
    </source>
</evidence>
<evidence type="ECO:0000256" key="2">
    <source>
        <dbReference type="ARBA" id="ARBA00011262"/>
    </source>
</evidence>
<dbReference type="CDD" id="cd06579">
    <property type="entry name" value="TM_PBP1_transp_AraH_like"/>
    <property type="match status" value="1"/>
</dbReference>
<evidence type="ECO:0000256" key="7">
    <source>
        <dbReference type="ARBA" id="ARBA00022989"/>
    </source>
</evidence>
<keyword evidence="4" id="KW-1003">Cell membrane</keyword>
<dbReference type="EMBL" id="LAYJ01000017">
    <property type="protein sequence ID" value="KKI52394.1"/>
    <property type="molecule type" value="Genomic_DNA"/>
</dbReference>
<comment type="subunit">
    <text evidence="2">The complex is composed of two ATP-binding proteins (LsrA), two transmembrane proteins (LsrC and LsrD) and a solute-binding protein (LsrB).</text>
</comment>
<evidence type="ECO:0000256" key="8">
    <source>
        <dbReference type="ARBA" id="ARBA00023136"/>
    </source>
</evidence>
<dbReference type="Pfam" id="PF02653">
    <property type="entry name" value="BPD_transp_2"/>
    <property type="match status" value="1"/>
</dbReference>
<evidence type="ECO:0000256" key="9">
    <source>
        <dbReference type="ARBA" id="ARBA00025439"/>
    </source>
</evidence>
<feature type="transmembrane region" description="Helical" evidence="11">
    <location>
        <begin position="185"/>
        <end position="208"/>
    </location>
</feature>
<dbReference type="GO" id="GO:0022857">
    <property type="term" value="F:transmembrane transporter activity"/>
    <property type="evidence" value="ECO:0007669"/>
    <property type="project" value="InterPro"/>
</dbReference>
<comment type="function">
    <text evidence="9">Part of the ABC transporter complex LsrABCD involved in autoinducer 2 (AI-2) import. Probably responsible for the translocation of the substrate across the membrane.</text>
</comment>
<evidence type="ECO:0000256" key="10">
    <source>
        <dbReference type="ARBA" id="ARBA00039382"/>
    </source>
</evidence>
<feature type="transmembrane region" description="Helical" evidence="11">
    <location>
        <begin position="39"/>
        <end position="55"/>
    </location>
</feature>
<dbReference type="GO" id="GO:0005886">
    <property type="term" value="C:plasma membrane"/>
    <property type="evidence" value="ECO:0007669"/>
    <property type="project" value="UniProtKB-SubCell"/>
</dbReference>
<evidence type="ECO:0000313" key="13">
    <source>
        <dbReference type="Proteomes" id="UP000034076"/>
    </source>
</evidence>
<dbReference type="AlphaFoldDB" id="A0A0M2NIN2"/>
<evidence type="ECO:0000256" key="1">
    <source>
        <dbReference type="ARBA" id="ARBA00004651"/>
    </source>
</evidence>
<protein>
    <recommendedName>
        <fullName evidence="10">Autoinducer 2 import system permease protein LsrC</fullName>
    </recommendedName>
</protein>
<dbReference type="PANTHER" id="PTHR32196">
    <property type="entry name" value="ABC TRANSPORTER PERMEASE PROTEIN YPHD-RELATED-RELATED"/>
    <property type="match status" value="1"/>
</dbReference>
<name>A0A0M2NIN2_9FIRM</name>
<keyword evidence="8 11" id="KW-0472">Membrane</keyword>
<keyword evidence="13" id="KW-1185">Reference proteome</keyword>
<comment type="caution">
    <text evidence="12">The sequence shown here is derived from an EMBL/GenBank/DDBJ whole genome shotgun (WGS) entry which is preliminary data.</text>
</comment>
<evidence type="ECO:0000256" key="4">
    <source>
        <dbReference type="ARBA" id="ARBA00022475"/>
    </source>
</evidence>
<dbReference type="STRING" id="270498.CHK_0094"/>
<accession>A0A0M2NIN2</accession>
<comment type="subcellular location">
    <subcellularLocation>
        <location evidence="1">Cell membrane</location>
        <topology evidence="1">Multi-pass membrane protein</topology>
    </subcellularLocation>
</comment>
<dbReference type="InterPro" id="IPR001851">
    <property type="entry name" value="ABC_transp_permease"/>
</dbReference>
<reference evidence="12 13" key="1">
    <citation type="submission" date="2015-04" db="EMBL/GenBank/DDBJ databases">
        <title>Draft genome sequence of bacteremic isolate Catabacter hongkongensis type strain HKU16T.</title>
        <authorList>
            <person name="Lau S.K."/>
            <person name="Teng J.L."/>
            <person name="Huang Y."/>
            <person name="Curreem S.O."/>
            <person name="Tsui S.K."/>
            <person name="Woo P.C."/>
        </authorList>
    </citation>
    <scope>NUCLEOTIDE SEQUENCE [LARGE SCALE GENOMIC DNA]</scope>
    <source>
        <strain evidence="12 13">HKU16</strain>
    </source>
</reference>
<evidence type="ECO:0000256" key="5">
    <source>
        <dbReference type="ARBA" id="ARBA00022519"/>
    </source>
</evidence>
<feature type="transmembrane region" description="Helical" evidence="11">
    <location>
        <begin position="67"/>
        <end position="87"/>
    </location>
</feature>
<organism evidence="12 13">
    <name type="scientific">Christensenella hongkongensis</name>
    <dbReference type="NCBI Taxonomy" id="270498"/>
    <lineage>
        <taxon>Bacteria</taxon>
        <taxon>Bacillati</taxon>
        <taxon>Bacillota</taxon>
        <taxon>Clostridia</taxon>
        <taxon>Christensenellales</taxon>
        <taxon>Christensenellaceae</taxon>
        <taxon>Christensenella</taxon>
    </lineage>
</organism>
<evidence type="ECO:0000313" key="12">
    <source>
        <dbReference type="EMBL" id="KKI52394.1"/>
    </source>
</evidence>
<keyword evidence="6 11" id="KW-0812">Transmembrane</keyword>
<evidence type="ECO:0000256" key="11">
    <source>
        <dbReference type="SAM" id="Phobius"/>
    </source>
</evidence>
<proteinExistence type="predicted"/>